<proteinExistence type="predicted"/>
<dbReference type="GO" id="GO:0003677">
    <property type="term" value="F:DNA binding"/>
    <property type="evidence" value="ECO:0007669"/>
    <property type="project" value="UniProtKB-UniRule"/>
</dbReference>
<dbReference type="Pfam" id="PF00440">
    <property type="entry name" value="TetR_N"/>
    <property type="match status" value="1"/>
</dbReference>
<feature type="DNA-binding region" description="H-T-H motif" evidence="2">
    <location>
        <begin position="39"/>
        <end position="58"/>
    </location>
</feature>
<dbReference type="PANTHER" id="PTHR43479:SF11">
    <property type="entry name" value="ACREF_ENVCD OPERON REPRESSOR-RELATED"/>
    <property type="match status" value="1"/>
</dbReference>
<dbReference type="Proteomes" id="UP001295462">
    <property type="component" value="Unassembled WGS sequence"/>
</dbReference>
<dbReference type="Gene3D" id="1.10.357.10">
    <property type="entry name" value="Tetracycline Repressor, domain 2"/>
    <property type="match status" value="1"/>
</dbReference>
<keyword evidence="3" id="KW-0812">Transmembrane</keyword>
<dbReference type="InterPro" id="IPR050624">
    <property type="entry name" value="HTH-type_Tx_Regulator"/>
</dbReference>
<sequence>MTKSKAMGRRSNEESLQTRARIVKNAYSLFCDKGYDNTSIREIAKITNVTHNTIRHHFGSKVDIWVTVIEPFLAVYKSQIELAFQRMEASNATPPFAFKYIVKILVKTLSDNPQIIRLIGVPRSTPSERELMVYEQLKSIHLSMITLFNRAKKLESSLRKYDTATFFTALIGLVAAPLLYSSTMNKNDDHLFSQAYQSQIVAMLFSY</sequence>
<protein>
    <submittedName>
        <fullName evidence="5">HTH-type transcriptional regulator AcrR</fullName>
    </submittedName>
</protein>
<dbReference type="RefSeq" id="WP_104034873.1">
    <property type="nucleotide sequence ID" value="NZ_CAKMTZ010000087.1"/>
</dbReference>
<dbReference type="PROSITE" id="PS50977">
    <property type="entry name" value="HTH_TETR_2"/>
    <property type="match status" value="1"/>
</dbReference>
<evidence type="ECO:0000313" key="6">
    <source>
        <dbReference type="Proteomes" id="UP001295462"/>
    </source>
</evidence>
<evidence type="ECO:0000313" key="5">
    <source>
        <dbReference type="EMBL" id="CAH1598145.1"/>
    </source>
</evidence>
<dbReference type="SUPFAM" id="SSF46689">
    <property type="entry name" value="Homeodomain-like"/>
    <property type="match status" value="1"/>
</dbReference>
<feature type="domain" description="HTH tetR-type" evidence="4">
    <location>
        <begin position="16"/>
        <end position="76"/>
    </location>
</feature>
<dbReference type="AlphaFoldDB" id="A0AAU9QTG2"/>
<gene>
    <name evidence="5" type="ORF">THF1A12_350006</name>
</gene>
<feature type="transmembrane region" description="Helical" evidence="3">
    <location>
        <begin position="161"/>
        <end position="180"/>
    </location>
</feature>
<dbReference type="EMBL" id="CAKMUD010000089">
    <property type="protein sequence ID" value="CAH1598145.1"/>
    <property type="molecule type" value="Genomic_DNA"/>
</dbReference>
<evidence type="ECO:0000259" key="4">
    <source>
        <dbReference type="PROSITE" id="PS50977"/>
    </source>
</evidence>
<dbReference type="InterPro" id="IPR009057">
    <property type="entry name" value="Homeodomain-like_sf"/>
</dbReference>
<reference evidence="5" key="1">
    <citation type="submission" date="2022-01" db="EMBL/GenBank/DDBJ databases">
        <authorList>
            <person name="Lagorce A."/>
        </authorList>
    </citation>
    <scope>NUCLEOTIDE SEQUENCE</scope>
    <source>
        <strain evidence="5">Th15_F1_A12</strain>
    </source>
</reference>
<keyword evidence="3" id="KW-0472">Membrane</keyword>
<evidence type="ECO:0000256" key="1">
    <source>
        <dbReference type="ARBA" id="ARBA00023125"/>
    </source>
</evidence>
<keyword evidence="3" id="KW-1133">Transmembrane helix</keyword>
<evidence type="ECO:0000256" key="2">
    <source>
        <dbReference type="PROSITE-ProRule" id="PRU00335"/>
    </source>
</evidence>
<organism evidence="5 6">
    <name type="scientific">Vibrio jasicida</name>
    <dbReference type="NCBI Taxonomy" id="766224"/>
    <lineage>
        <taxon>Bacteria</taxon>
        <taxon>Pseudomonadati</taxon>
        <taxon>Pseudomonadota</taxon>
        <taxon>Gammaproteobacteria</taxon>
        <taxon>Vibrionales</taxon>
        <taxon>Vibrionaceae</taxon>
        <taxon>Vibrio</taxon>
    </lineage>
</organism>
<name>A0AAU9QTG2_9VIBR</name>
<comment type="caution">
    <text evidence="5">The sequence shown here is derived from an EMBL/GenBank/DDBJ whole genome shotgun (WGS) entry which is preliminary data.</text>
</comment>
<evidence type="ECO:0000256" key="3">
    <source>
        <dbReference type="SAM" id="Phobius"/>
    </source>
</evidence>
<dbReference type="PANTHER" id="PTHR43479">
    <property type="entry name" value="ACREF/ENVCD OPERON REPRESSOR-RELATED"/>
    <property type="match status" value="1"/>
</dbReference>
<keyword evidence="1 2" id="KW-0238">DNA-binding</keyword>
<dbReference type="InterPro" id="IPR001647">
    <property type="entry name" value="HTH_TetR"/>
</dbReference>
<accession>A0AAU9QTG2</accession>